<evidence type="ECO:0000313" key="3">
    <source>
        <dbReference type="Proteomes" id="UP000077266"/>
    </source>
</evidence>
<keyword evidence="3" id="KW-1185">Reference proteome</keyword>
<sequence length="202" mass="22102">MPTTSPHLARLNMKLRQRRLYFEVWLDLAAYGDPTELRPPSTVGPLISDLKRIWADWEERALTDVMAKRPQTSAWIQGIMALPGDENLPWHADNAEHASDEGVDVGVEAHESDPVVDAGCAEQPTSPAQDAIQDPVTGLTETVPCTNDAVLNETGTKRRSSSVITPASVLRSSAAWIRNNVLRMRRGPSTKTAPVPSSKSSR</sequence>
<feature type="compositionally biased region" description="Polar residues" evidence="1">
    <location>
        <begin position="189"/>
        <end position="202"/>
    </location>
</feature>
<gene>
    <name evidence="2" type="ORF">EXIGLDRAFT_737320</name>
</gene>
<dbReference type="AlphaFoldDB" id="A0A165J157"/>
<proteinExistence type="predicted"/>
<evidence type="ECO:0000313" key="2">
    <source>
        <dbReference type="EMBL" id="KZV94174.1"/>
    </source>
</evidence>
<feature type="region of interest" description="Disordered" evidence="1">
    <location>
        <begin position="182"/>
        <end position="202"/>
    </location>
</feature>
<protein>
    <submittedName>
        <fullName evidence="2">Uncharacterized protein</fullName>
    </submittedName>
</protein>
<organism evidence="2 3">
    <name type="scientific">Exidia glandulosa HHB12029</name>
    <dbReference type="NCBI Taxonomy" id="1314781"/>
    <lineage>
        <taxon>Eukaryota</taxon>
        <taxon>Fungi</taxon>
        <taxon>Dikarya</taxon>
        <taxon>Basidiomycota</taxon>
        <taxon>Agaricomycotina</taxon>
        <taxon>Agaricomycetes</taxon>
        <taxon>Auriculariales</taxon>
        <taxon>Exidiaceae</taxon>
        <taxon>Exidia</taxon>
    </lineage>
</organism>
<dbReference type="Proteomes" id="UP000077266">
    <property type="component" value="Unassembled WGS sequence"/>
</dbReference>
<dbReference type="EMBL" id="KV425977">
    <property type="protein sequence ID" value="KZV94174.1"/>
    <property type="molecule type" value="Genomic_DNA"/>
</dbReference>
<reference evidence="2 3" key="1">
    <citation type="journal article" date="2016" name="Mol. Biol. Evol.">
        <title>Comparative Genomics of Early-Diverging Mushroom-Forming Fungi Provides Insights into the Origins of Lignocellulose Decay Capabilities.</title>
        <authorList>
            <person name="Nagy L.G."/>
            <person name="Riley R."/>
            <person name="Tritt A."/>
            <person name="Adam C."/>
            <person name="Daum C."/>
            <person name="Floudas D."/>
            <person name="Sun H."/>
            <person name="Yadav J.S."/>
            <person name="Pangilinan J."/>
            <person name="Larsson K.H."/>
            <person name="Matsuura K."/>
            <person name="Barry K."/>
            <person name="Labutti K."/>
            <person name="Kuo R."/>
            <person name="Ohm R.A."/>
            <person name="Bhattacharya S.S."/>
            <person name="Shirouzu T."/>
            <person name="Yoshinaga Y."/>
            <person name="Martin F.M."/>
            <person name="Grigoriev I.V."/>
            <person name="Hibbett D.S."/>
        </authorList>
    </citation>
    <scope>NUCLEOTIDE SEQUENCE [LARGE SCALE GENOMIC DNA]</scope>
    <source>
        <strain evidence="2 3">HHB12029</strain>
    </source>
</reference>
<name>A0A165J157_EXIGL</name>
<dbReference type="InParanoid" id="A0A165J157"/>
<accession>A0A165J157</accession>
<evidence type="ECO:0000256" key="1">
    <source>
        <dbReference type="SAM" id="MobiDB-lite"/>
    </source>
</evidence>